<dbReference type="InterPro" id="IPR027363">
    <property type="entry name" value="M1Pi_N"/>
</dbReference>
<proteinExistence type="inferred from homology"/>
<evidence type="ECO:0000256" key="3">
    <source>
        <dbReference type="ARBA" id="ARBA00023167"/>
    </source>
</evidence>
<comment type="similarity">
    <text evidence="6">Belongs to the eIF-2B alpha/beta/delta subunits family. MtnA subfamily.</text>
</comment>
<dbReference type="OrthoDB" id="2461at2759"/>
<organism evidence="9 10">
    <name type="scientific">Heterodermia speciosa</name>
    <dbReference type="NCBI Taxonomy" id="116794"/>
    <lineage>
        <taxon>Eukaryota</taxon>
        <taxon>Fungi</taxon>
        <taxon>Dikarya</taxon>
        <taxon>Ascomycota</taxon>
        <taxon>Pezizomycotina</taxon>
        <taxon>Lecanoromycetes</taxon>
        <taxon>OSLEUM clade</taxon>
        <taxon>Lecanoromycetidae</taxon>
        <taxon>Caliciales</taxon>
        <taxon>Physciaceae</taxon>
        <taxon>Heterodermia</taxon>
    </lineage>
</organism>
<comment type="subcellular location">
    <subcellularLocation>
        <location evidence="6">Cytoplasm</location>
    </subcellularLocation>
    <subcellularLocation>
        <location evidence="6">Nucleus</location>
    </subcellularLocation>
</comment>
<dbReference type="UniPathway" id="UPA00904">
    <property type="reaction ID" value="UER00874"/>
</dbReference>
<dbReference type="Gene3D" id="3.40.50.10470">
    <property type="entry name" value="Translation initiation factor eif-2b, domain 2"/>
    <property type="match status" value="1"/>
</dbReference>
<dbReference type="NCBIfam" id="TIGR00524">
    <property type="entry name" value="eIF-2B_rel"/>
    <property type="match status" value="1"/>
</dbReference>
<dbReference type="InterPro" id="IPR000649">
    <property type="entry name" value="IF-2B-related"/>
</dbReference>
<comment type="catalytic activity">
    <reaction evidence="6">
        <text>5-(methylsulfanyl)-alpha-D-ribose 1-phosphate = 5-(methylsulfanyl)-D-ribulose 1-phosphate</text>
        <dbReference type="Rhea" id="RHEA:19989"/>
        <dbReference type="ChEBI" id="CHEBI:58533"/>
        <dbReference type="ChEBI" id="CHEBI:58548"/>
        <dbReference type="EC" id="5.3.1.23"/>
    </reaction>
</comment>
<sequence>MALQAIKYQRGKLQILDQLKLPYQEIFIDITSSHDAWNAIKKMQVRGAPAIAIVAALSLAVWLVSYLREIDEADEANEDQQNQTRNMVETLQQMLKFLVSSRPTAVNLSDAARKLEQVIITSSHQPDASPRRVAEAYIAAAEQMLANDVHDNESIGKHGASWLLGNLDSPGKISVLTHCNTGSLATAGYGTALGVVRALHAQRCLQHCFYTETRPYNQGCRLTGYELIHDQIPATLITDSMAAALLHLKGKSERIAAVVVGADRVAANGDTANKIGTYGLAILARYHGVKFLVAAPRTTIDLETPSGTDIVIEERPQIEVTTIKGPPVKHLEPTSVDVQVGEIKEISIAAEKTKAWNPAFDVTPAPLIDAIITEVGVVVKENGLFELRKIF</sequence>
<keyword evidence="3 6" id="KW-0486">Methionine biosynthesis</keyword>
<keyword evidence="7" id="KW-0175">Coiled coil</keyword>
<dbReference type="HAMAP" id="MF_01678">
    <property type="entry name" value="Salvage_MtnA"/>
    <property type="match status" value="1"/>
</dbReference>
<evidence type="ECO:0000256" key="4">
    <source>
        <dbReference type="ARBA" id="ARBA00023235"/>
    </source>
</evidence>
<dbReference type="FunFam" id="3.40.50.10470:FF:000003">
    <property type="entry name" value="Methylthioribose-1-phosphate isomerase"/>
    <property type="match status" value="1"/>
</dbReference>
<dbReference type="GO" id="GO:0046523">
    <property type="term" value="F:S-methyl-5-thioribose-1-phosphate isomerase activity"/>
    <property type="evidence" value="ECO:0007669"/>
    <property type="project" value="UniProtKB-UniRule"/>
</dbReference>
<feature type="active site" description="Proton donor" evidence="6">
    <location>
        <position position="263"/>
    </location>
</feature>
<dbReference type="InterPro" id="IPR037171">
    <property type="entry name" value="NagB/RpiA_transferase-like"/>
</dbReference>
<evidence type="ECO:0000313" key="9">
    <source>
        <dbReference type="EMBL" id="CAF9906386.1"/>
    </source>
</evidence>
<dbReference type="GO" id="GO:0005634">
    <property type="term" value="C:nucleus"/>
    <property type="evidence" value="ECO:0007669"/>
    <property type="project" value="UniProtKB-SubCell"/>
</dbReference>
<dbReference type="GO" id="GO:0019509">
    <property type="term" value="P:L-methionine salvage from methylthioadenosine"/>
    <property type="evidence" value="ECO:0007669"/>
    <property type="project" value="UniProtKB-UniRule"/>
</dbReference>
<dbReference type="InterPro" id="IPR011559">
    <property type="entry name" value="Initiation_fac_2B_a/b/d"/>
</dbReference>
<keyword evidence="8" id="KW-0812">Transmembrane</keyword>
<keyword evidence="1 6" id="KW-0963">Cytoplasm</keyword>
<dbReference type="InterPro" id="IPR042529">
    <property type="entry name" value="IF_2B-like_C"/>
</dbReference>
<dbReference type="GO" id="GO:0005737">
    <property type="term" value="C:cytoplasm"/>
    <property type="evidence" value="ECO:0007669"/>
    <property type="project" value="UniProtKB-SubCell"/>
</dbReference>
<dbReference type="SUPFAM" id="SSF100950">
    <property type="entry name" value="NagB/RpiA/CoA transferase-like"/>
    <property type="match status" value="1"/>
</dbReference>
<dbReference type="PANTHER" id="PTHR43475:SF1">
    <property type="entry name" value="METHYLTHIORIBOSE-1-PHOSPHATE ISOMERASE"/>
    <property type="match status" value="1"/>
</dbReference>
<name>A0A8H3EFT5_9LECA</name>
<keyword evidence="2 6" id="KW-0028">Amino-acid biosynthesis</keyword>
<keyword evidence="5 6" id="KW-0539">Nucleus</keyword>
<dbReference type="EC" id="5.3.1.23" evidence="6"/>
<dbReference type="Pfam" id="PF01008">
    <property type="entry name" value="IF-2B"/>
    <property type="match status" value="1"/>
</dbReference>
<evidence type="ECO:0000256" key="6">
    <source>
        <dbReference type="HAMAP-Rule" id="MF_03119"/>
    </source>
</evidence>
<feature type="transmembrane region" description="Helical" evidence="8">
    <location>
        <begin position="47"/>
        <end position="67"/>
    </location>
</feature>
<dbReference type="PANTHER" id="PTHR43475">
    <property type="entry name" value="METHYLTHIORIBOSE-1-PHOSPHATE ISOMERASE"/>
    <property type="match status" value="1"/>
</dbReference>
<dbReference type="Gene3D" id="1.20.120.420">
    <property type="entry name" value="translation initiation factor eif-2b, domain 1"/>
    <property type="match status" value="1"/>
</dbReference>
<evidence type="ECO:0000313" key="10">
    <source>
        <dbReference type="Proteomes" id="UP000664521"/>
    </source>
</evidence>
<evidence type="ECO:0000256" key="7">
    <source>
        <dbReference type="SAM" id="Coils"/>
    </source>
</evidence>
<comment type="pathway">
    <text evidence="6">Amino-acid biosynthesis; L-methionine biosynthesis via salvage pathway; L-methionine from S-methyl-5-thio-alpha-D-ribose 1-phosphate: step 1/6.</text>
</comment>
<feature type="site" description="Transition state stabilizer" evidence="6">
    <location>
        <position position="179"/>
    </location>
</feature>
<evidence type="ECO:0000256" key="8">
    <source>
        <dbReference type="SAM" id="Phobius"/>
    </source>
</evidence>
<reference evidence="9" key="1">
    <citation type="submission" date="2021-03" db="EMBL/GenBank/DDBJ databases">
        <authorList>
            <person name="Tagirdzhanova G."/>
        </authorList>
    </citation>
    <scope>NUCLEOTIDE SEQUENCE</scope>
</reference>
<dbReference type="FunFam" id="1.20.120.420:FF:000003">
    <property type="entry name" value="Methylthioribose-1-phosphate isomerase"/>
    <property type="match status" value="1"/>
</dbReference>
<dbReference type="Proteomes" id="UP000664521">
    <property type="component" value="Unassembled WGS sequence"/>
</dbReference>
<dbReference type="InterPro" id="IPR005251">
    <property type="entry name" value="IF-M1Pi"/>
</dbReference>
<dbReference type="NCBIfam" id="NF004326">
    <property type="entry name" value="PRK05720.1"/>
    <property type="match status" value="1"/>
</dbReference>
<dbReference type="NCBIfam" id="TIGR00512">
    <property type="entry name" value="salvage_mtnA"/>
    <property type="match status" value="1"/>
</dbReference>
<evidence type="ECO:0000256" key="5">
    <source>
        <dbReference type="ARBA" id="ARBA00023242"/>
    </source>
</evidence>
<dbReference type="AlphaFoldDB" id="A0A8H3EFT5"/>
<keyword evidence="10" id="KW-1185">Reference proteome</keyword>
<feature type="coiled-coil region" evidence="7">
    <location>
        <begin position="63"/>
        <end position="93"/>
    </location>
</feature>
<keyword evidence="4 6" id="KW-0413">Isomerase</keyword>
<gene>
    <name evidence="6 9" type="primary">MRI1</name>
    <name evidence="9" type="ORF">HETSPECPRED_006165</name>
</gene>
<keyword evidence="8" id="KW-1133">Transmembrane helix</keyword>
<comment type="caution">
    <text evidence="9">The sequence shown here is derived from an EMBL/GenBank/DDBJ whole genome shotgun (WGS) entry which is preliminary data.</text>
</comment>
<evidence type="ECO:0000256" key="1">
    <source>
        <dbReference type="ARBA" id="ARBA00022490"/>
    </source>
</evidence>
<accession>A0A8H3EFT5</accession>
<evidence type="ECO:0000256" key="2">
    <source>
        <dbReference type="ARBA" id="ARBA00022605"/>
    </source>
</evidence>
<dbReference type="EMBL" id="CAJPDS010000004">
    <property type="protein sequence ID" value="CAF9906386.1"/>
    <property type="molecule type" value="Genomic_DNA"/>
</dbReference>
<comment type="function">
    <text evidence="6">Catalyzes the interconversion of methylthioribose-1-phosphate (MTR-1-P) into methylthioribulose-1-phosphate (MTRu-1-P).</text>
</comment>
<protein>
    <recommendedName>
        <fullName evidence="6">Methylthioribose-1-phosphate isomerase</fullName>
        <shortName evidence="6">M1Pi</shortName>
        <shortName evidence="6">MTR-1-P isomerase</shortName>
        <ecNumber evidence="6">5.3.1.23</ecNumber>
    </recommendedName>
    <alternativeName>
        <fullName evidence="6">S-methyl-5-thioribose-1-phosphate isomerase</fullName>
    </alternativeName>
    <alternativeName>
        <fullName evidence="6">Translation initiation factor eIF-2B subunit alpha/beta/delta-like protein</fullName>
    </alternativeName>
</protein>
<keyword evidence="8" id="KW-0472">Membrane</keyword>